<sequence length="87" mass="9571">MFFANAKDEVYLQIVRFSDMTSLARRWSGGQLVWAGHIGVSEFISEVVAMAEEVLVNSGGADSYADLWGGIEFPMDLLRTLRGVGDL</sequence>
<evidence type="ECO:0000313" key="2">
    <source>
        <dbReference type="Proteomes" id="UP000680866"/>
    </source>
</evidence>
<proteinExistence type="predicted"/>
<dbReference type="EMBL" id="AP023359">
    <property type="protein sequence ID" value="BCJ68913.1"/>
    <property type="molecule type" value="Genomic_DNA"/>
</dbReference>
<organism evidence="1 2">
    <name type="scientific">Polymorphospora rubra</name>
    <dbReference type="NCBI Taxonomy" id="338584"/>
    <lineage>
        <taxon>Bacteria</taxon>
        <taxon>Bacillati</taxon>
        <taxon>Actinomycetota</taxon>
        <taxon>Actinomycetes</taxon>
        <taxon>Micromonosporales</taxon>
        <taxon>Micromonosporaceae</taxon>
        <taxon>Polymorphospora</taxon>
    </lineage>
</organism>
<accession>A0A810NBJ2</accession>
<dbReference type="Proteomes" id="UP000680866">
    <property type="component" value="Chromosome"/>
</dbReference>
<dbReference type="AlphaFoldDB" id="A0A810NBJ2"/>
<gene>
    <name evidence="1" type="ORF">Prubr_59340</name>
</gene>
<protein>
    <submittedName>
        <fullName evidence="1">Uncharacterized protein</fullName>
    </submittedName>
</protein>
<evidence type="ECO:0000313" key="1">
    <source>
        <dbReference type="EMBL" id="BCJ68913.1"/>
    </source>
</evidence>
<name>A0A810NBJ2_9ACTN</name>
<keyword evidence="2" id="KW-1185">Reference proteome</keyword>
<dbReference type="KEGG" id="pry:Prubr_59340"/>
<reference evidence="1" key="1">
    <citation type="submission" date="2020-08" db="EMBL/GenBank/DDBJ databases">
        <title>Whole genome shotgun sequence of Polymorphospora rubra NBRC 101157.</title>
        <authorList>
            <person name="Komaki H."/>
            <person name="Tamura T."/>
        </authorList>
    </citation>
    <scope>NUCLEOTIDE SEQUENCE</scope>
    <source>
        <strain evidence="1">NBRC 101157</strain>
    </source>
</reference>